<dbReference type="PANTHER" id="PTHR24166:SF48">
    <property type="entry name" value="PROTEIN VAPYRIN"/>
    <property type="match status" value="1"/>
</dbReference>
<name>A0A1Q9EF10_SYMMI</name>
<dbReference type="PROSITE" id="PS50088">
    <property type="entry name" value="ANK_REPEAT"/>
    <property type="match status" value="3"/>
</dbReference>
<keyword evidence="4" id="KW-0812">Transmembrane</keyword>
<feature type="repeat" description="ANK" evidence="3">
    <location>
        <begin position="291"/>
        <end position="323"/>
    </location>
</feature>
<keyword evidence="2 3" id="KW-0040">ANK repeat</keyword>
<sequence length="402" mass="44795">MNQRKEWSGTEARSYLIYSSACAAVVLVLLVWNIVKGVQNNWNLPQWKHHRWEEFLEVSIGVAIVVEVLLIVAVLTVISTCYGLEHLGRQGEICEAELPLLLAHFIQSLHDVLEPTNAGDQTRGPKMGSQGKEVFSMELNSFHDQNPNELFPVRGLKQQRLLLQEGVQGLHNQFAKGSPFVNFVEDGTELPEDGDLDTPVDSCTEVAVVRLLLDARADTNKANKNGETPLLVASLQNCIQVVRLLLDTSADHEQSDCNGDWPLLLASERGHSDVVQMLLEARADKDRADQGGETPLTVASAHCRANVVRLLLEARADQGKSNSEGKIAWHLASIRNHREVLALLSEEPSPKRRRVEDPLKGELFKVRFVVQPARLLAALVATWRTRRMQIDAEELAVKNFAK</sequence>
<dbReference type="SUPFAM" id="SSF48403">
    <property type="entry name" value="Ankyrin repeat"/>
    <property type="match status" value="1"/>
</dbReference>
<evidence type="ECO:0000256" key="1">
    <source>
        <dbReference type="ARBA" id="ARBA00022737"/>
    </source>
</evidence>
<keyword evidence="4" id="KW-0472">Membrane</keyword>
<feature type="repeat" description="ANK" evidence="3">
    <location>
        <begin position="225"/>
        <end position="257"/>
    </location>
</feature>
<keyword evidence="6" id="KW-1185">Reference proteome</keyword>
<reference evidence="5 6" key="1">
    <citation type="submission" date="2016-02" db="EMBL/GenBank/DDBJ databases">
        <title>Genome analysis of coral dinoflagellate symbionts highlights evolutionary adaptations to a symbiotic lifestyle.</title>
        <authorList>
            <person name="Aranda M."/>
            <person name="Li Y."/>
            <person name="Liew Y.J."/>
            <person name="Baumgarten S."/>
            <person name="Simakov O."/>
            <person name="Wilson M."/>
            <person name="Piel J."/>
            <person name="Ashoor H."/>
            <person name="Bougouffa S."/>
            <person name="Bajic V.B."/>
            <person name="Ryu T."/>
            <person name="Ravasi T."/>
            <person name="Bayer T."/>
            <person name="Micklem G."/>
            <person name="Kim H."/>
            <person name="Bhak J."/>
            <person name="Lajeunesse T.C."/>
            <person name="Voolstra C.R."/>
        </authorList>
    </citation>
    <scope>NUCLEOTIDE SEQUENCE [LARGE SCALE GENOMIC DNA]</scope>
    <source>
        <strain evidence="5 6">CCMP2467</strain>
    </source>
</reference>
<gene>
    <name evidence="5" type="primary">ANKRD50</name>
    <name evidence="5" type="ORF">AK812_SmicGene10804</name>
</gene>
<evidence type="ECO:0000313" key="6">
    <source>
        <dbReference type="Proteomes" id="UP000186817"/>
    </source>
</evidence>
<evidence type="ECO:0000256" key="3">
    <source>
        <dbReference type="PROSITE-ProRule" id="PRU00023"/>
    </source>
</evidence>
<keyword evidence="4" id="KW-1133">Transmembrane helix</keyword>
<feature type="transmembrane region" description="Helical" evidence="4">
    <location>
        <begin position="55"/>
        <end position="78"/>
    </location>
</feature>
<dbReference type="EMBL" id="LSRX01000171">
    <property type="protein sequence ID" value="OLQ05957.1"/>
    <property type="molecule type" value="Genomic_DNA"/>
</dbReference>
<proteinExistence type="predicted"/>
<dbReference type="PANTHER" id="PTHR24166">
    <property type="entry name" value="ROLLING PEBBLES, ISOFORM B"/>
    <property type="match status" value="1"/>
</dbReference>
<evidence type="ECO:0000256" key="2">
    <source>
        <dbReference type="ARBA" id="ARBA00023043"/>
    </source>
</evidence>
<dbReference type="OrthoDB" id="10264606at2759"/>
<dbReference type="SMART" id="SM00248">
    <property type="entry name" value="ANK"/>
    <property type="match status" value="5"/>
</dbReference>
<dbReference type="Proteomes" id="UP000186817">
    <property type="component" value="Unassembled WGS sequence"/>
</dbReference>
<dbReference type="InterPro" id="IPR050889">
    <property type="entry name" value="Dendritic_Spine_Reg/Scaffold"/>
</dbReference>
<protein>
    <submittedName>
        <fullName evidence="5">Ankyrin repeat domain-containing protein 50</fullName>
    </submittedName>
</protein>
<feature type="transmembrane region" description="Helical" evidence="4">
    <location>
        <begin position="15"/>
        <end position="35"/>
    </location>
</feature>
<organism evidence="5 6">
    <name type="scientific">Symbiodinium microadriaticum</name>
    <name type="common">Dinoflagellate</name>
    <name type="synonym">Zooxanthella microadriatica</name>
    <dbReference type="NCBI Taxonomy" id="2951"/>
    <lineage>
        <taxon>Eukaryota</taxon>
        <taxon>Sar</taxon>
        <taxon>Alveolata</taxon>
        <taxon>Dinophyceae</taxon>
        <taxon>Suessiales</taxon>
        <taxon>Symbiodiniaceae</taxon>
        <taxon>Symbiodinium</taxon>
    </lineage>
</organism>
<keyword evidence="1" id="KW-0677">Repeat</keyword>
<dbReference type="InterPro" id="IPR002110">
    <property type="entry name" value="Ankyrin_rpt"/>
</dbReference>
<dbReference type="InterPro" id="IPR036770">
    <property type="entry name" value="Ankyrin_rpt-contain_sf"/>
</dbReference>
<dbReference type="Pfam" id="PF12796">
    <property type="entry name" value="Ank_2"/>
    <property type="match status" value="1"/>
</dbReference>
<evidence type="ECO:0000313" key="5">
    <source>
        <dbReference type="EMBL" id="OLQ05957.1"/>
    </source>
</evidence>
<dbReference type="Gene3D" id="1.25.40.20">
    <property type="entry name" value="Ankyrin repeat-containing domain"/>
    <property type="match status" value="2"/>
</dbReference>
<feature type="repeat" description="ANK" evidence="3">
    <location>
        <begin position="258"/>
        <end position="290"/>
    </location>
</feature>
<dbReference type="PROSITE" id="PS50297">
    <property type="entry name" value="ANK_REP_REGION"/>
    <property type="match status" value="3"/>
</dbReference>
<dbReference type="Pfam" id="PF00023">
    <property type="entry name" value="Ank"/>
    <property type="match status" value="1"/>
</dbReference>
<accession>A0A1Q9EF10</accession>
<comment type="caution">
    <text evidence="5">The sequence shown here is derived from an EMBL/GenBank/DDBJ whole genome shotgun (WGS) entry which is preliminary data.</text>
</comment>
<evidence type="ECO:0000256" key="4">
    <source>
        <dbReference type="SAM" id="Phobius"/>
    </source>
</evidence>
<dbReference type="AlphaFoldDB" id="A0A1Q9EF10"/>